<dbReference type="Gene3D" id="3.30.70.100">
    <property type="match status" value="1"/>
</dbReference>
<reference evidence="1" key="1">
    <citation type="submission" date="2019-08" db="EMBL/GenBank/DDBJ databases">
        <authorList>
            <person name="Kucharzyk K."/>
            <person name="Murdoch R.W."/>
            <person name="Higgins S."/>
            <person name="Loffler F."/>
        </authorList>
    </citation>
    <scope>NUCLEOTIDE SEQUENCE</scope>
</reference>
<name>A0A645EUP1_9ZZZZ</name>
<dbReference type="InterPro" id="IPR006121">
    <property type="entry name" value="HMA_dom"/>
</dbReference>
<proteinExistence type="predicted"/>
<organism evidence="1">
    <name type="scientific">bioreactor metagenome</name>
    <dbReference type="NCBI Taxonomy" id="1076179"/>
    <lineage>
        <taxon>unclassified sequences</taxon>
        <taxon>metagenomes</taxon>
        <taxon>ecological metagenomes</taxon>
    </lineage>
</organism>
<comment type="caution">
    <text evidence="1">The sequence shown here is derived from an EMBL/GenBank/DDBJ whole genome shotgun (WGS) entry which is preliminary data.</text>
</comment>
<dbReference type="AlphaFoldDB" id="A0A645EUP1"/>
<accession>A0A645EUP1</accession>
<evidence type="ECO:0000313" key="1">
    <source>
        <dbReference type="EMBL" id="MPN04214.1"/>
    </source>
</evidence>
<protein>
    <submittedName>
        <fullName evidence="1">Uncharacterized protein</fullName>
    </submittedName>
</protein>
<dbReference type="GO" id="GO:0046872">
    <property type="term" value="F:metal ion binding"/>
    <property type="evidence" value="ECO:0007669"/>
    <property type="project" value="InterPro"/>
</dbReference>
<sequence length="317" mass="36753">MELATIDVKWGDEAKHENLETLKIEGLRSVTCYGSSMAFKAKLEKIPGVYRVATFVKHSYANVYYNPAEVTEDKIREEIYVPSKFKINTPPADVKEIKVITIYTEKMYDRMDPNYLGMQFRNSGKGYYGLETEYSCPLTVRLYMDMNEPVDEKFFESMVEMKELQMPVHGGGVRTVEVDYEYIGMAEGVVDTVSRIEFLRRQFTNFSVNFKSNQEKWGGQNEAVYEIIYPGLDKPLITRNLPYLSNHLSQIDGFLSIETLVNDNEEYCIHITYSKDVLDEEKIWEAITRAKWNIKDREGVVTEQDAKLTFEEKGKTL</sequence>
<dbReference type="EMBL" id="VSSQ01050143">
    <property type="protein sequence ID" value="MPN04214.1"/>
    <property type="molecule type" value="Genomic_DNA"/>
</dbReference>
<gene>
    <name evidence="1" type="ORF">SDC9_151450</name>
</gene>
<dbReference type="CDD" id="cd00371">
    <property type="entry name" value="HMA"/>
    <property type="match status" value="1"/>
</dbReference>